<dbReference type="InterPro" id="IPR005026">
    <property type="entry name" value="SAPAP"/>
</dbReference>
<feature type="coiled-coil region" evidence="2">
    <location>
        <begin position="84"/>
        <end position="111"/>
    </location>
</feature>
<dbReference type="Proteomes" id="UP001046870">
    <property type="component" value="Chromosome 1"/>
</dbReference>
<comment type="caution">
    <text evidence="4">The sequence shown here is derived from an EMBL/GenBank/DDBJ whole genome shotgun (WGS) entry which is preliminary data.</text>
</comment>
<feature type="compositionally biased region" description="Polar residues" evidence="3">
    <location>
        <begin position="190"/>
        <end position="199"/>
    </location>
</feature>
<feature type="compositionally biased region" description="Basic and acidic residues" evidence="3">
    <location>
        <begin position="285"/>
        <end position="296"/>
    </location>
</feature>
<feature type="compositionally biased region" description="Pro residues" evidence="3">
    <location>
        <begin position="399"/>
        <end position="410"/>
    </location>
</feature>
<name>A0A9D3TD86_MEGAT</name>
<feature type="compositionally biased region" description="Polar residues" evidence="3">
    <location>
        <begin position="144"/>
        <end position="163"/>
    </location>
</feature>
<feature type="region of interest" description="Disordered" evidence="3">
    <location>
        <begin position="802"/>
        <end position="838"/>
    </location>
</feature>
<dbReference type="GO" id="GO:0051642">
    <property type="term" value="P:centrosome localization"/>
    <property type="evidence" value="ECO:0007669"/>
    <property type="project" value="TreeGrafter"/>
</dbReference>
<accession>A0A9D3TD86</accession>
<feature type="region of interest" description="Disordered" evidence="3">
    <location>
        <begin position="129"/>
        <end position="349"/>
    </location>
</feature>
<keyword evidence="2" id="KW-0175">Coiled coil</keyword>
<reference evidence="4" key="1">
    <citation type="submission" date="2021-01" db="EMBL/GenBank/DDBJ databases">
        <authorList>
            <person name="Zahm M."/>
            <person name="Roques C."/>
            <person name="Cabau C."/>
            <person name="Klopp C."/>
            <person name="Donnadieu C."/>
            <person name="Jouanno E."/>
            <person name="Lampietro C."/>
            <person name="Louis A."/>
            <person name="Herpin A."/>
            <person name="Echchiki A."/>
            <person name="Berthelot C."/>
            <person name="Parey E."/>
            <person name="Roest-Crollius H."/>
            <person name="Braasch I."/>
            <person name="Postlethwait J."/>
            <person name="Bobe J."/>
            <person name="Montfort J."/>
            <person name="Bouchez O."/>
            <person name="Begum T."/>
            <person name="Mejri S."/>
            <person name="Adams A."/>
            <person name="Chen W.-J."/>
            <person name="Guiguen Y."/>
        </authorList>
    </citation>
    <scope>NUCLEOTIDE SEQUENCE</scope>
    <source>
        <strain evidence="4">YG-15Mar2019-1</strain>
        <tissue evidence="4">Brain</tissue>
    </source>
</reference>
<dbReference type="AlphaFoldDB" id="A0A9D3TD86"/>
<feature type="compositionally biased region" description="Basic and acidic residues" evidence="3">
    <location>
        <begin position="525"/>
        <end position="535"/>
    </location>
</feature>
<evidence type="ECO:0000313" key="5">
    <source>
        <dbReference type="Proteomes" id="UP001046870"/>
    </source>
</evidence>
<dbReference type="GO" id="GO:0031616">
    <property type="term" value="C:spindle pole centrosome"/>
    <property type="evidence" value="ECO:0007669"/>
    <property type="project" value="TreeGrafter"/>
</dbReference>
<feature type="region of interest" description="Disordered" evidence="3">
    <location>
        <begin position="525"/>
        <end position="561"/>
    </location>
</feature>
<gene>
    <name evidence="4" type="ORF">MATL_G00004020</name>
</gene>
<dbReference type="GO" id="GO:0051382">
    <property type="term" value="P:kinetochore assembly"/>
    <property type="evidence" value="ECO:0007669"/>
    <property type="project" value="TreeGrafter"/>
</dbReference>
<dbReference type="GO" id="GO:0007059">
    <property type="term" value="P:chromosome segregation"/>
    <property type="evidence" value="ECO:0007669"/>
    <property type="project" value="TreeGrafter"/>
</dbReference>
<dbReference type="GO" id="GO:0023052">
    <property type="term" value="P:signaling"/>
    <property type="evidence" value="ECO:0007669"/>
    <property type="project" value="InterPro"/>
</dbReference>
<feature type="compositionally biased region" description="Low complexity" evidence="3">
    <location>
        <begin position="709"/>
        <end position="718"/>
    </location>
</feature>
<proteinExistence type="inferred from homology"/>
<feature type="compositionally biased region" description="Low complexity" evidence="3">
    <location>
        <begin position="545"/>
        <end position="554"/>
    </location>
</feature>
<dbReference type="Pfam" id="PF03359">
    <property type="entry name" value="GKAP"/>
    <property type="match status" value="1"/>
</dbReference>
<feature type="region of interest" description="Disordered" evidence="3">
    <location>
        <begin position="393"/>
        <end position="422"/>
    </location>
</feature>
<comment type="similarity">
    <text evidence="1">Belongs to the SAPAP family.</text>
</comment>
<dbReference type="PANTHER" id="PTHR12353:SF1">
    <property type="entry name" value="DISKS LARGE-ASSOCIATED PROTEIN 5"/>
    <property type="match status" value="1"/>
</dbReference>
<evidence type="ECO:0000256" key="3">
    <source>
        <dbReference type="SAM" id="MobiDB-lite"/>
    </source>
</evidence>
<dbReference type="GO" id="GO:0007052">
    <property type="term" value="P:mitotic spindle organization"/>
    <property type="evidence" value="ECO:0007669"/>
    <property type="project" value="TreeGrafter"/>
</dbReference>
<organism evidence="4 5">
    <name type="scientific">Megalops atlanticus</name>
    <name type="common">Tarpon</name>
    <name type="synonym">Clupea gigantea</name>
    <dbReference type="NCBI Taxonomy" id="7932"/>
    <lineage>
        <taxon>Eukaryota</taxon>
        <taxon>Metazoa</taxon>
        <taxon>Chordata</taxon>
        <taxon>Craniata</taxon>
        <taxon>Vertebrata</taxon>
        <taxon>Euteleostomi</taxon>
        <taxon>Actinopterygii</taxon>
        <taxon>Neopterygii</taxon>
        <taxon>Teleostei</taxon>
        <taxon>Elopiformes</taxon>
        <taxon>Megalopidae</taxon>
        <taxon>Megalops</taxon>
    </lineage>
</organism>
<evidence type="ECO:0000313" key="4">
    <source>
        <dbReference type="EMBL" id="KAG7491486.1"/>
    </source>
</evidence>
<dbReference type="EMBL" id="JAFDVH010000001">
    <property type="protein sequence ID" value="KAG7491486.1"/>
    <property type="molecule type" value="Genomic_DNA"/>
</dbReference>
<dbReference type="GO" id="GO:0007346">
    <property type="term" value="P:regulation of mitotic cell cycle"/>
    <property type="evidence" value="ECO:0007669"/>
    <property type="project" value="TreeGrafter"/>
</dbReference>
<dbReference type="GO" id="GO:0005737">
    <property type="term" value="C:cytoplasm"/>
    <property type="evidence" value="ECO:0007669"/>
    <property type="project" value="TreeGrafter"/>
</dbReference>
<evidence type="ECO:0000256" key="2">
    <source>
        <dbReference type="SAM" id="Coils"/>
    </source>
</evidence>
<evidence type="ECO:0008006" key="6">
    <source>
        <dbReference type="Google" id="ProtNLM"/>
    </source>
</evidence>
<evidence type="ECO:0000256" key="1">
    <source>
        <dbReference type="ARBA" id="ARBA00008839"/>
    </source>
</evidence>
<dbReference type="GO" id="GO:0008017">
    <property type="term" value="F:microtubule binding"/>
    <property type="evidence" value="ECO:0007669"/>
    <property type="project" value="TreeGrafter"/>
</dbReference>
<protein>
    <recommendedName>
        <fullName evidence="6">Disks large-associated protein 5</fullName>
    </recommendedName>
</protein>
<dbReference type="OrthoDB" id="10023951at2759"/>
<sequence length="1054" mass="113332">METRFSHLYQRDSSVSMLRVKMARRRSQTQKENRERAVNQRRHLDQLPEIEASVMDESVITAPMMGNEGTASVQKQVKNQNAAVEERKKMLARYKEAKELQKEKEKREKEKKGGVFKVGLYKPQPLATLPQISAAPSRAKTSAPAPSSRVTRSMKQQQVQKPVTQRELVSAPKKVEPTVVRAPRSRAVSKPQTTTTTSRGRVVPVAQTVRVPTTRAASRPQAAPHKPTSADAAADGPKTRAANKQPVAPPAGRCRPAQGKNETKAQTKVQKPAVEEEMDTSSADPHPEAEEAKTEEQTVGMEEQAVRVEEQTVGIEEQTAKAEEQTIGTEEQTTKVEEPPALPSFAPQGFVFQAPSGLKPFQPVPLTPRSADAFLTPSYSGVPPALVFSPVAPQRSVEPPLPSPPPPQAPLSPSGPQEPQHDVPYFRSVLVSETDRLNGLCEQWEVRTEDLSIPEESRDRIRTAVGQARLLMKERFAQFEGLVDDCDLGRGEKVTTCTDLQGFWDMVYYQVDDVIRKFDALKEAETRGWQEERKPPPRPKKAVKKLPPTAAAGKTGAGGGASAAAAKSRLAAVKAAMKAKQAAEAAKAAQGPAGAATDPEGPPQANATASETVVFHGGFFQVESPAKVPGSIRRSSRVSAVPSPCSASKFTTPARLRRSIAQPSPLPQLSLTPLAKSNMTPVCTPRPVSRALLPQDHSSPPKLADPSELEGIGSLSSSVPTVQSASVDPSENECRQSSVPDKQEDLATEQPDGFVEQPEVPSQETVAVINQSQAEVMPLQTLIGQAETNSQSEVFAETIGPSANQLGDVSKPKMDSSVPVLSDSGSPSRQAETAETQEQNICLSLSPCEKAGSLPTEGHGLSFTLSPCAPHTFPTQGEHGDPGDSSLAPTHVVQMSPPTTPLTLQAPMSSCTPTVCCTVSPAIPADVHMGITPDTSYSEGAPGLDFERYLQPTLRSSLSPQAPVAMEAASLLATPTMADVQMDSPEPQQEQMPDRNALTDTAPALVQSPALGHMLPQHTERLADLLLFTPEPRDRVRPSVCERDLMMFTPPSSR</sequence>
<keyword evidence="5" id="KW-1185">Reference proteome</keyword>
<dbReference type="GO" id="GO:0005634">
    <property type="term" value="C:nucleus"/>
    <property type="evidence" value="ECO:0007669"/>
    <property type="project" value="TreeGrafter"/>
</dbReference>
<feature type="compositionally biased region" description="Polar residues" evidence="3">
    <location>
        <begin position="719"/>
        <end position="740"/>
    </location>
</feature>
<dbReference type="PANTHER" id="PTHR12353">
    <property type="entry name" value="DISKS LARGE-ASSOCIATED PROTEIN DAP SAP90/PSD-95-ASSOCIATED PROTEIN"/>
    <property type="match status" value="1"/>
</dbReference>
<feature type="region of interest" description="Disordered" evidence="3">
    <location>
        <begin position="641"/>
        <end position="765"/>
    </location>
</feature>
<feature type="compositionally biased region" description="Polar residues" evidence="3">
    <location>
        <begin position="823"/>
        <end position="838"/>
    </location>
</feature>